<protein>
    <submittedName>
        <fullName evidence="2">Uncharacterized protein</fullName>
    </submittedName>
</protein>
<feature type="region of interest" description="Disordered" evidence="1">
    <location>
        <begin position="1"/>
        <end position="23"/>
    </location>
</feature>
<evidence type="ECO:0000313" key="3">
    <source>
        <dbReference type="Proteomes" id="UP000077412"/>
    </source>
</evidence>
<dbReference type="Proteomes" id="UP000077412">
    <property type="component" value="Chromosome"/>
</dbReference>
<sequence length="66" mass="7721">MSQSDEWAHRTPRGKRASSSGNQPLLVRSFDETFVETDRKDFSSLLVCFFLTLTKLWLETKGRKKR</sequence>
<name>A0A1B1Z9T9_9BACL</name>
<dbReference type="STRING" id="255247.ABE41_019220"/>
<dbReference type="KEGG" id="far:ABE41_019220"/>
<organism evidence="2 3">
    <name type="scientific">Fictibacillus arsenicus</name>
    <dbReference type="NCBI Taxonomy" id="255247"/>
    <lineage>
        <taxon>Bacteria</taxon>
        <taxon>Bacillati</taxon>
        <taxon>Bacillota</taxon>
        <taxon>Bacilli</taxon>
        <taxon>Bacillales</taxon>
        <taxon>Fictibacillaceae</taxon>
        <taxon>Fictibacillus</taxon>
    </lineage>
</organism>
<accession>A0A1B1Z9T9</accession>
<dbReference type="AlphaFoldDB" id="A0A1B1Z9T9"/>
<proteinExistence type="predicted"/>
<gene>
    <name evidence="2" type="ORF">ABE41_019220</name>
</gene>
<keyword evidence="3" id="KW-1185">Reference proteome</keyword>
<evidence type="ECO:0000256" key="1">
    <source>
        <dbReference type="SAM" id="MobiDB-lite"/>
    </source>
</evidence>
<evidence type="ECO:0000313" key="2">
    <source>
        <dbReference type="EMBL" id="ANX14149.1"/>
    </source>
</evidence>
<dbReference type="EMBL" id="CP016761">
    <property type="protein sequence ID" value="ANX14149.1"/>
    <property type="molecule type" value="Genomic_DNA"/>
</dbReference>
<reference evidence="2 3" key="1">
    <citation type="submission" date="2016-08" db="EMBL/GenBank/DDBJ databases">
        <title>Complete genome sequence of Fictibacillus arsenicus G25-54, a strain with toxicity to nematodes and a potential arsenic-resistance activity.</title>
        <authorList>
            <person name="Zheng Z."/>
        </authorList>
    </citation>
    <scope>NUCLEOTIDE SEQUENCE [LARGE SCALE GENOMIC DNA]</scope>
    <source>
        <strain evidence="2 3">G25-54</strain>
    </source>
</reference>